<dbReference type="PANTHER" id="PTHR21600:SF44">
    <property type="entry name" value="RIBOSOMAL LARGE SUBUNIT PSEUDOURIDINE SYNTHASE D"/>
    <property type="match status" value="1"/>
</dbReference>
<comment type="catalytic activity">
    <reaction evidence="1 5">
        <text>a uridine in RNA = a pseudouridine in RNA</text>
        <dbReference type="Rhea" id="RHEA:48348"/>
        <dbReference type="Rhea" id="RHEA-COMP:12068"/>
        <dbReference type="Rhea" id="RHEA-COMP:12069"/>
        <dbReference type="ChEBI" id="CHEBI:65314"/>
        <dbReference type="ChEBI" id="CHEBI:65315"/>
    </reaction>
</comment>
<dbReference type="PROSITE" id="PS50889">
    <property type="entry name" value="S4"/>
    <property type="match status" value="1"/>
</dbReference>
<dbReference type="InterPro" id="IPR036986">
    <property type="entry name" value="S4_RNA-bd_sf"/>
</dbReference>
<comment type="function">
    <text evidence="5">Responsible for synthesis of pseudouridine from uracil.</text>
</comment>
<dbReference type="Gene3D" id="3.30.2350.10">
    <property type="entry name" value="Pseudouridine synthase"/>
    <property type="match status" value="1"/>
</dbReference>
<evidence type="ECO:0000313" key="8">
    <source>
        <dbReference type="Proteomes" id="UP001171111"/>
    </source>
</evidence>
<sequence>MSDEVLFQKIVCNDAQRLDSFLARFLGEILPGASRSSIAAAIKAGLVSVNKKAVLKPSHKLKINDEVLVKKSRIPDENSRIPSENSRIPNELFEKIKIIYEDDDILVISKPSGLVVHEASSLKGESTLVDFLKQSGRQLATLGGEFRAGIVHRLDRYTSGVMVVAKSDFASAELSSQLQQKTASRIYIALCDLPLKQNCVVERAIGRCENNRLKKAVYPLGKNGAKYAKSAFCNIFLDEVQNSQNSPQKNTPNIIAAKLFTGRTHQIRVHLSSINRHILGDVLYGFKGSCDIMRVFLHGYILELKHPRTGQMMSFCAPLEDDFAALAGVDTRTLNEKLTKNFVLSCFEPFNQWLCLS</sequence>
<dbReference type="CDD" id="cd00165">
    <property type="entry name" value="S4"/>
    <property type="match status" value="1"/>
</dbReference>
<dbReference type="InterPro" id="IPR006224">
    <property type="entry name" value="PsdUridine_synth_RluA-like_CS"/>
</dbReference>
<dbReference type="SMART" id="SM00363">
    <property type="entry name" value="S4"/>
    <property type="match status" value="1"/>
</dbReference>
<organism evidence="7 8">
    <name type="scientific">Campylobacter magnus</name>
    <dbReference type="NCBI Taxonomy" id="3026462"/>
    <lineage>
        <taxon>Bacteria</taxon>
        <taxon>Pseudomonadati</taxon>
        <taxon>Campylobacterota</taxon>
        <taxon>Epsilonproteobacteria</taxon>
        <taxon>Campylobacterales</taxon>
        <taxon>Campylobacteraceae</taxon>
        <taxon>Campylobacter</taxon>
    </lineage>
</organism>
<dbReference type="EC" id="5.4.99.-" evidence="5"/>
<dbReference type="SUPFAM" id="SSF55120">
    <property type="entry name" value="Pseudouridine synthase"/>
    <property type="match status" value="1"/>
</dbReference>
<reference evidence="7 8" key="1">
    <citation type="submission" date="2023-06" db="EMBL/GenBank/DDBJ databases">
        <title>Campylobacter magnum sp. nov., isolated from cecal contents of domestic pigs (Sus scrofa domesticus).</title>
        <authorList>
            <person name="Papic B."/>
            <person name="Gruntar I."/>
        </authorList>
    </citation>
    <scope>NUCLEOTIDE SEQUENCE [LARGE SCALE GENOMIC DNA]</scope>
    <source>
        <strain evidence="8">34484-21</strain>
    </source>
</reference>
<evidence type="ECO:0000256" key="1">
    <source>
        <dbReference type="ARBA" id="ARBA00000073"/>
    </source>
</evidence>
<dbReference type="NCBIfam" id="TIGR00005">
    <property type="entry name" value="rluA_subfam"/>
    <property type="match status" value="1"/>
</dbReference>
<feature type="domain" description="RNA-binding S4" evidence="6">
    <location>
        <begin position="16"/>
        <end position="80"/>
    </location>
</feature>
<evidence type="ECO:0000256" key="2">
    <source>
        <dbReference type="ARBA" id="ARBA00010876"/>
    </source>
</evidence>
<dbReference type="Pfam" id="PF01479">
    <property type="entry name" value="S4"/>
    <property type="match status" value="1"/>
</dbReference>
<dbReference type="InterPro" id="IPR006225">
    <property type="entry name" value="PsdUridine_synth_RluC/D"/>
</dbReference>
<evidence type="ECO:0000256" key="4">
    <source>
        <dbReference type="PROSITE-ProRule" id="PRU00182"/>
    </source>
</evidence>
<dbReference type="RefSeq" id="WP_302243481.1">
    <property type="nucleotide sequence ID" value="NZ_JAULJQ010000001.1"/>
</dbReference>
<evidence type="ECO:0000259" key="6">
    <source>
        <dbReference type="SMART" id="SM00363"/>
    </source>
</evidence>
<dbReference type="InterPro" id="IPR002942">
    <property type="entry name" value="S4_RNA-bd"/>
</dbReference>
<dbReference type="Proteomes" id="UP001171111">
    <property type="component" value="Unassembled WGS sequence"/>
</dbReference>
<name>A0ABT8T551_9BACT</name>
<keyword evidence="8" id="KW-1185">Reference proteome</keyword>
<protein>
    <recommendedName>
        <fullName evidence="5">Pseudouridine synthase</fullName>
        <ecNumber evidence="5">5.4.99.-</ecNumber>
    </recommendedName>
</protein>
<dbReference type="Pfam" id="PF00849">
    <property type="entry name" value="PseudoU_synth_2"/>
    <property type="match status" value="1"/>
</dbReference>
<gene>
    <name evidence="7" type="ORF">Q2362_01330</name>
</gene>
<keyword evidence="3 5" id="KW-0413">Isomerase</keyword>
<accession>A0ABT8T551</accession>
<dbReference type="SUPFAM" id="SSF55174">
    <property type="entry name" value="Alpha-L RNA-binding motif"/>
    <property type="match status" value="1"/>
</dbReference>
<comment type="caution">
    <text evidence="7">The sequence shown here is derived from an EMBL/GenBank/DDBJ whole genome shotgun (WGS) entry which is preliminary data.</text>
</comment>
<evidence type="ECO:0000256" key="5">
    <source>
        <dbReference type="RuleBase" id="RU362028"/>
    </source>
</evidence>
<dbReference type="EMBL" id="JAULJQ010000001">
    <property type="protein sequence ID" value="MDO2408742.1"/>
    <property type="molecule type" value="Genomic_DNA"/>
</dbReference>
<dbReference type="GO" id="GO:0016853">
    <property type="term" value="F:isomerase activity"/>
    <property type="evidence" value="ECO:0007669"/>
    <property type="project" value="UniProtKB-KW"/>
</dbReference>
<dbReference type="InterPro" id="IPR006145">
    <property type="entry name" value="PsdUridine_synth_RsuA/RluA"/>
</dbReference>
<dbReference type="Gene3D" id="3.10.290.10">
    <property type="entry name" value="RNA-binding S4 domain"/>
    <property type="match status" value="1"/>
</dbReference>
<dbReference type="CDD" id="cd02869">
    <property type="entry name" value="PseudoU_synth_RluA_like"/>
    <property type="match status" value="1"/>
</dbReference>
<dbReference type="InterPro" id="IPR020103">
    <property type="entry name" value="PsdUridine_synth_cat_dom_sf"/>
</dbReference>
<proteinExistence type="inferred from homology"/>
<comment type="similarity">
    <text evidence="2 5">Belongs to the pseudouridine synthase RluA family.</text>
</comment>
<dbReference type="PROSITE" id="PS01129">
    <property type="entry name" value="PSI_RLU"/>
    <property type="match status" value="1"/>
</dbReference>
<evidence type="ECO:0000313" key="7">
    <source>
        <dbReference type="EMBL" id="MDO2408742.1"/>
    </source>
</evidence>
<dbReference type="PANTHER" id="PTHR21600">
    <property type="entry name" value="MITOCHONDRIAL RNA PSEUDOURIDINE SYNTHASE"/>
    <property type="match status" value="1"/>
</dbReference>
<evidence type="ECO:0000256" key="3">
    <source>
        <dbReference type="ARBA" id="ARBA00023235"/>
    </source>
</evidence>
<keyword evidence="4" id="KW-0694">RNA-binding</keyword>
<dbReference type="InterPro" id="IPR050188">
    <property type="entry name" value="RluA_PseudoU_synthase"/>
</dbReference>